<accession>A0A0F9AN42</accession>
<evidence type="ECO:0000313" key="1">
    <source>
        <dbReference type="EMBL" id="KKL10780.1"/>
    </source>
</evidence>
<reference evidence="1" key="1">
    <citation type="journal article" date="2015" name="Nature">
        <title>Complex archaea that bridge the gap between prokaryotes and eukaryotes.</title>
        <authorList>
            <person name="Spang A."/>
            <person name="Saw J.H."/>
            <person name="Jorgensen S.L."/>
            <person name="Zaremba-Niedzwiedzka K."/>
            <person name="Martijn J."/>
            <person name="Lind A.E."/>
            <person name="van Eijk R."/>
            <person name="Schleper C."/>
            <person name="Guy L."/>
            <person name="Ettema T.J."/>
        </authorList>
    </citation>
    <scope>NUCLEOTIDE SEQUENCE</scope>
</reference>
<proteinExistence type="predicted"/>
<gene>
    <name evidence="1" type="ORF">LCGC14_2552390</name>
</gene>
<name>A0A0F9AN42_9ZZZZ</name>
<protein>
    <submittedName>
        <fullName evidence="1">Uncharacterized protein</fullName>
    </submittedName>
</protein>
<sequence length="140" mass="14981">MPAIMSDIWNVFSSNPKEVLEKPKEVLEASSFLKTLYNKPLGTNLWHATQAILSGLWKAGPFRATLQLGLPVAGLSYASYKLGEKAITTRNEKARTLTAIGCALSAIWGVAELVKGYNILSCAGNSTLTGGLSVFTSCMV</sequence>
<dbReference type="EMBL" id="LAZR01041922">
    <property type="protein sequence ID" value="KKL10780.1"/>
    <property type="molecule type" value="Genomic_DNA"/>
</dbReference>
<comment type="caution">
    <text evidence="1">The sequence shown here is derived from an EMBL/GenBank/DDBJ whole genome shotgun (WGS) entry which is preliminary data.</text>
</comment>
<organism evidence="1">
    <name type="scientific">marine sediment metagenome</name>
    <dbReference type="NCBI Taxonomy" id="412755"/>
    <lineage>
        <taxon>unclassified sequences</taxon>
        <taxon>metagenomes</taxon>
        <taxon>ecological metagenomes</taxon>
    </lineage>
</organism>
<dbReference type="AlphaFoldDB" id="A0A0F9AN42"/>